<sequence>MNKKLKIGITCYPTVGGSGVVATELGKMLAEKGHEIHFISSSLPFRLKRMYHNIFYHQVDVNQYSVFQYAPYDIALASKMAEVIKREDLDLVHVHYAIPHAVCAILAKQMSGKDIKIVTTLHGTDITVLGYDPSLTDAIRFGIEKSDGVTAVSNALISQTYDLIKPDKPIKAVYNFIDERVYQKTDSDYLKEEYGIRPEEKVIIHVSNFRSVKRVPDVIKAFAKIAKEIPAKLLLVGDGPEMTVICQLVNDLKLKSNVLFLGKQDNLEELYSISDLMLLLSEKESFGLVALEAMACGVPCIGTNVGGIPEVIDDGETGYVCGLGDIDEVSQKAINLLKDSNLHRKFSAQSISLAKEVFSAERIVSQYEEFYYELLKNGDLL</sequence>
<dbReference type="InterPro" id="IPR050194">
    <property type="entry name" value="Glycosyltransferase_grp1"/>
</dbReference>
<dbReference type="SUPFAM" id="SSF53756">
    <property type="entry name" value="UDP-Glycosyltransferase/glycogen phosphorylase"/>
    <property type="match status" value="1"/>
</dbReference>
<accession>A0A562K137</accession>
<dbReference type="InterPro" id="IPR028098">
    <property type="entry name" value="Glyco_trans_4-like_N"/>
</dbReference>
<feature type="domain" description="Glycosyltransferase subfamily 4-like N-terminal" evidence="2">
    <location>
        <begin position="15"/>
        <end position="179"/>
    </location>
</feature>
<dbReference type="GO" id="GO:0071793">
    <property type="term" value="P:bacillithiol biosynthetic process"/>
    <property type="evidence" value="ECO:0007669"/>
    <property type="project" value="InterPro"/>
</dbReference>
<evidence type="ECO:0000259" key="1">
    <source>
        <dbReference type="Pfam" id="PF00534"/>
    </source>
</evidence>
<organism evidence="3 4">
    <name type="scientific">Cytobacillus oceanisediminis</name>
    <dbReference type="NCBI Taxonomy" id="665099"/>
    <lineage>
        <taxon>Bacteria</taxon>
        <taxon>Bacillati</taxon>
        <taxon>Bacillota</taxon>
        <taxon>Bacilli</taxon>
        <taxon>Bacillales</taxon>
        <taxon>Bacillaceae</taxon>
        <taxon>Cytobacillus</taxon>
    </lineage>
</organism>
<name>A0A562K137_9BACI</name>
<dbReference type="OrthoDB" id="9810929at2"/>
<protein>
    <submittedName>
        <fullName evidence="3">N-acetyl-alpha-D-glucosaminyl L-malate synthase BshA</fullName>
    </submittedName>
</protein>
<evidence type="ECO:0000313" key="3">
    <source>
        <dbReference type="EMBL" id="TWH89140.1"/>
    </source>
</evidence>
<dbReference type="InterPro" id="IPR023881">
    <property type="entry name" value="Thiol_BshA"/>
</dbReference>
<dbReference type="InterPro" id="IPR001296">
    <property type="entry name" value="Glyco_trans_1"/>
</dbReference>
<dbReference type="Pfam" id="PF13439">
    <property type="entry name" value="Glyco_transf_4"/>
    <property type="match status" value="1"/>
</dbReference>
<keyword evidence="4" id="KW-1185">Reference proteome</keyword>
<feature type="domain" description="Glycosyl transferase family 1" evidence="1">
    <location>
        <begin position="190"/>
        <end position="349"/>
    </location>
</feature>
<comment type="caution">
    <text evidence="3">The sequence shown here is derived from an EMBL/GenBank/DDBJ whole genome shotgun (WGS) entry which is preliminary data.</text>
</comment>
<dbReference type="NCBIfam" id="TIGR03999">
    <property type="entry name" value="thiol_BshA"/>
    <property type="match status" value="1"/>
</dbReference>
<evidence type="ECO:0000313" key="4">
    <source>
        <dbReference type="Proteomes" id="UP000318667"/>
    </source>
</evidence>
<dbReference type="Gene3D" id="3.40.50.2000">
    <property type="entry name" value="Glycogen Phosphorylase B"/>
    <property type="match status" value="2"/>
</dbReference>
<dbReference type="EMBL" id="VLKI01000003">
    <property type="protein sequence ID" value="TWH89140.1"/>
    <property type="molecule type" value="Genomic_DNA"/>
</dbReference>
<dbReference type="PANTHER" id="PTHR45947">
    <property type="entry name" value="SULFOQUINOVOSYL TRANSFERASE SQD2"/>
    <property type="match status" value="1"/>
</dbReference>
<dbReference type="GeneID" id="65402792"/>
<dbReference type="AlphaFoldDB" id="A0A562K137"/>
<dbReference type="RefSeq" id="WP_144541601.1">
    <property type="nucleotide sequence ID" value="NZ_CBCSDC010000003.1"/>
</dbReference>
<evidence type="ECO:0000259" key="2">
    <source>
        <dbReference type="Pfam" id="PF13439"/>
    </source>
</evidence>
<dbReference type="Pfam" id="PF00534">
    <property type="entry name" value="Glycos_transf_1"/>
    <property type="match status" value="1"/>
</dbReference>
<proteinExistence type="predicted"/>
<reference evidence="3 4" key="1">
    <citation type="journal article" date="2015" name="Stand. Genomic Sci.">
        <title>Genomic Encyclopedia of Bacterial and Archaeal Type Strains, Phase III: the genomes of soil and plant-associated and newly described type strains.</title>
        <authorList>
            <person name="Whitman W.B."/>
            <person name="Woyke T."/>
            <person name="Klenk H.P."/>
            <person name="Zhou Y."/>
            <person name="Lilburn T.G."/>
            <person name="Beck B.J."/>
            <person name="De Vos P."/>
            <person name="Vandamme P."/>
            <person name="Eisen J.A."/>
            <person name="Garrity G."/>
            <person name="Hugenholtz P."/>
            <person name="Kyrpides N.C."/>
        </authorList>
    </citation>
    <scope>NUCLEOTIDE SEQUENCE [LARGE SCALE GENOMIC DNA]</scope>
    <source>
        <strain evidence="3 4">CGMCC 1.10115</strain>
    </source>
</reference>
<gene>
    <name evidence="3" type="ORF">IQ19_01566</name>
</gene>
<dbReference type="PANTHER" id="PTHR45947:SF3">
    <property type="entry name" value="SULFOQUINOVOSYL TRANSFERASE SQD2"/>
    <property type="match status" value="1"/>
</dbReference>
<dbReference type="Proteomes" id="UP000318667">
    <property type="component" value="Unassembled WGS sequence"/>
</dbReference>
<dbReference type="GO" id="GO:0016757">
    <property type="term" value="F:glycosyltransferase activity"/>
    <property type="evidence" value="ECO:0007669"/>
    <property type="project" value="InterPro"/>
</dbReference>